<accession>A0A2T3Q305</accession>
<reference evidence="1 2" key="1">
    <citation type="submission" date="2018-06" db="EMBL/GenBank/DDBJ databases">
        <authorList>
            <consortium name="Pathogen Informatics"/>
            <person name="Doyle S."/>
        </authorList>
    </citation>
    <scope>NUCLEOTIDE SEQUENCE [LARGE SCALE GENOMIC DNA]</scope>
    <source>
        <strain evidence="1 2">NCTC11647</strain>
    </source>
</reference>
<proteinExistence type="predicted"/>
<sequence>MNRYKKNEKGIASIEFVMMFMTFWLFVVAWIEISYMSYISAVSDVIVSEAARESKTKHDDYLTFFSQVISKSDSLWGDIIDPNKFTISINYIENVAKLLDVTVECNVPDGENIAQCGREQNSPIAIYRVDYKFDSLFSYFFDDEVIFSREVVVIQEYERDKFNIQ</sequence>
<gene>
    <name evidence="1" type="ORF">NCTC11647_04345</name>
</gene>
<name>A0A2T3Q305_PHODM</name>
<protein>
    <submittedName>
        <fullName evidence="1">Uncharacterized protein</fullName>
    </submittedName>
</protein>
<dbReference type="EMBL" id="UATL01000008">
    <property type="protein sequence ID" value="SPY46000.1"/>
    <property type="molecule type" value="Genomic_DNA"/>
</dbReference>
<dbReference type="Proteomes" id="UP000251647">
    <property type="component" value="Unassembled WGS sequence"/>
</dbReference>
<organism evidence="1 2">
    <name type="scientific">Photobacterium damselae</name>
    <dbReference type="NCBI Taxonomy" id="38293"/>
    <lineage>
        <taxon>Bacteria</taxon>
        <taxon>Pseudomonadati</taxon>
        <taxon>Pseudomonadota</taxon>
        <taxon>Gammaproteobacteria</taxon>
        <taxon>Vibrionales</taxon>
        <taxon>Vibrionaceae</taxon>
        <taxon>Photobacterium</taxon>
    </lineage>
</organism>
<dbReference type="OrthoDB" id="6555614at2"/>
<evidence type="ECO:0000313" key="2">
    <source>
        <dbReference type="Proteomes" id="UP000251647"/>
    </source>
</evidence>
<dbReference type="RefSeq" id="WP_013404572.1">
    <property type="nucleotide sequence ID" value="NZ_CP073687.1"/>
</dbReference>
<evidence type="ECO:0000313" key="1">
    <source>
        <dbReference type="EMBL" id="SPY46000.1"/>
    </source>
</evidence>
<dbReference type="AlphaFoldDB" id="A0A2T3Q305"/>